<dbReference type="InterPro" id="IPR000182">
    <property type="entry name" value="GNAT_dom"/>
</dbReference>
<proteinExistence type="predicted"/>
<organism evidence="2 3">
    <name type="scientific">Virgibacillus profundi</name>
    <dbReference type="NCBI Taxonomy" id="2024555"/>
    <lineage>
        <taxon>Bacteria</taxon>
        <taxon>Bacillati</taxon>
        <taxon>Bacillota</taxon>
        <taxon>Bacilli</taxon>
        <taxon>Bacillales</taxon>
        <taxon>Bacillaceae</taxon>
        <taxon>Virgibacillus</taxon>
    </lineage>
</organism>
<feature type="domain" description="N-acetyltransferase" evidence="1">
    <location>
        <begin position="2"/>
        <end position="143"/>
    </location>
</feature>
<dbReference type="InterPro" id="IPR041380">
    <property type="entry name" value="Acetyltransf_17"/>
</dbReference>
<dbReference type="Proteomes" id="UP000218887">
    <property type="component" value="Unassembled WGS sequence"/>
</dbReference>
<dbReference type="Pfam" id="PF13527">
    <property type="entry name" value="Acetyltransf_9"/>
    <property type="match status" value="1"/>
</dbReference>
<dbReference type="PANTHER" id="PTHR37817:SF1">
    <property type="entry name" value="N-ACETYLTRANSFERASE EIS"/>
    <property type="match status" value="1"/>
</dbReference>
<dbReference type="EMBL" id="NPOA01000017">
    <property type="protein sequence ID" value="PAV27864.1"/>
    <property type="molecule type" value="Genomic_DNA"/>
</dbReference>
<dbReference type="CDD" id="cd04301">
    <property type="entry name" value="NAT_SF"/>
    <property type="match status" value="1"/>
</dbReference>
<keyword evidence="2" id="KW-0808">Transferase</keyword>
<dbReference type="AlphaFoldDB" id="A0A2A2I9A0"/>
<name>A0A2A2I9A0_9BACI</name>
<reference evidence="2 3" key="1">
    <citation type="submission" date="2017-08" db="EMBL/GenBank/DDBJ databases">
        <title>Virgibacillus indicus sp. nov. and Virgibacillus profoundi sp. nov, two moderately halophilic bacteria isolated from marine sediment by using the Microfluidic Streak Plate.</title>
        <authorList>
            <person name="Xu B."/>
            <person name="Hu B."/>
            <person name="Wang J."/>
            <person name="Zhu Y."/>
            <person name="Huang L."/>
            <person name="Du W."/>
            <person name="Huang Y."/>
        </authorList>
    </citation>
    <scope>NUCLEOTIDE SEQUENCE [LARGE SCALE GENOMIC DNA]</scope>
    <source>
        <strain evidence="2 3">IO3-P3-H5</strain>
    </source>
</reference>
<dbReference type="OrthoDB" id="9768284at2"/>
<dbReference type="Pfam" id="PF13530">
    <property type="entry name" value="SCP2_2"/>
    <property type="match status" value="1"/>
</dbReference>
<dbReference type="Gene3D" id="3.30.1050.10">
    <property type="entry name" value="SCP2 sterol-binding domain"/>
    <property type="match status" value="1"/>
</dbReference>
<sequence length="386" mass="45653">MKNIKTLSEADHDAIFSLSQFAFQYELSEEKLRKKQEEVKRHKIWGWMEEDNLAAKLHLIPLSTYINGKEFKMGGISSVATWPEYRRQGMVKHLLKFALQHMKENGQTLSYLHPFSFGFYRKYGWEYTFSQKEYSIPLERLKRKWDWEGYVRRIQPDIPLLHGLYTEYTKKFNGMLVRDEKWWKQRVLTDKYQIAVAYNAKGQPQGYLIFNVKEKVFNVEEMVFKNLNGRKLLLEFIANHDSMVENVELVVPENDNLSLLLDEPRFEQKQIPYFMARIVDIMAFLKEYPFNNNGRIPITIKDDFLPENNGTYQLSIEDGKNNVTFLQSHGDHNGIQCSVQILTGMLLGFKRPMDYYQLGLLQGKENTVEQLENLIPNQQTYFGDFF</sequence>
<comment type="caution">
    <text evidence="2">The sequence shown here is derived from an EMBL/GenBank/DDBJ whole genome shotgun (WGS) entry which is preliminary data.</text>
</comment>
<dbReference type="InterPro" id="IPR036527">
    <property type="entry name" value="SCP2_sterol-bd_dom_sf"/>
</dbReference>
<evidence type="ECO:0000313" key="3">
    <source>
        <dbReference type="Proteomes" id="UP000218887"/>
    </source>
</evidence>
<dbReference type="InterPro" id="IPR025559">
    <property type="entry name" value="Eis_dom"/>
</dbReference>
<evidence type="ECO:0000259" key="1">
    <source>
        <dbReference type="PROSITE" id="PS51186"/>
    </source>
</evidence>
<dbReference type="SUPFAM" id="SSF55729">
    <property type="entry name" value="Acyl-CoA N-acyltransferases (Nat)"/>
    <property type="match status" value="1"/>
</dbReference>
<evidence type="ECO:0000313" key="2">
    <source>
        <dbReference type="EMBL" id="PAV27864.1"/>
    </source>
</evidence>
<dbReference type="Gene3D" id="3.40.630.30">
    <property type="match status" value="2"/>
</dbReference>
<dbReference type="InterPro" id="IPR051554">
    <property type="entry name" value="Acetyltransferase_Eis"/>
</dbReference>
<dbReference type="RefSeq" id="WP_095657216.1">
    <property type="nucleotide sequence ID" value="NZ_NPOA01000017.1"/>
</dbReference>
<dbReference type="GO" id="GO:0030649">
    <property type="term" value="P:aminoglycoside antibiotic catabolic process"/>
    <property type="evidence" value="ECO:0007669"/>
    <property type="project" value="TreeGrafter"/>
</dbReference>
<dbReference type="SUPFAM" id="SSF55718">
    <property type="entry name" value="SCP-like"/>
    <property type="match status" value="1"/>
</dbReference>
<protein>
    <submittedName>
        <fullName evidence="2">GNAT family N-acetyltransferase</fullName>
    </submittedName>
</protein>
<dbReference type="GO" id="GO:0034069">
    <property type="term" value="F:aminoglycoside N-acetyltransferase activity"/>
    <property type="evidence" value="ECO:0007669"/>
    <property type="project" value="TreeGrafter"/>
</dbReference>
<gene>
    <name evidence="2" type="ORF">CIL05_19475</name>
</gene>
<dbReference type="PANTHER" id="PTHR37817">
    <property type="entry name" value="N-ACETYLTRANSFERASE EIS"/>
    <property type="match status" value="1"/>
</dbReference>
<dbReference type="PROSITE" id="PS51186">
    <property type="entry name" value="GNAT"/>
    <property type="match status" value="1"/>
</dbReference>
<dbReference type="Pfam" id="PF17668">
    <property type="entry name" value="Acetyltransf_17"/>
    <property type="match status" value="1"/>
</dbReference>
<keyword evidence="3" id="KW-1185">Reference proteome</keyword>
<dbReference type="InterPro" id="IPR016181">
    <property type="entry name" value="Acyl_CoA_acyltransferase"/>
</dbReference>
<accession>A0A2A2I9A0</accession>